<name>A0ACB5TVR0_AMBMO</name>
<dbReference type="Proteomes" id="UP001165064">
    <property type="component" value="Unassembled WGS sequence"/>
</dbReference>
<comment type="caution">
    <text evidence="1">The sequence shown here is derived from an EMBL/GenBank/DDBJ whole genome shotgun (WGS) entry which is preliminary data.</text>
</comment>
<gene>
    <name evidence="1" type="ORF">Amon02_000982000</name>
</gene>
<evidence type="ECO:0000313" key="2">
    <source>
        <dbReference type="Proteomes" id="UP001165064"/>
    </source>
</evidence>
<organism evidence="1 2">
    <name type="scientific">Ambrosiozyma monospora</name>
    <name type="common">Yeast</name>
    <name type="synonym">Endomycopsis monosporus</name>
    <dbReference type="NCBI Taxonomy" id="43982"/>
    <lineage>
        <taxon>Eukaryota</taxon>
        <taxon>Fungi</taxon>
        <taxon>Dikarya</taxon>
        <taxon>Ascomycota</taxon>
        <taxon>Saccharomycotina</taxon>
        <taxon>Pichiomycetes</taxon>
        <taxon>Pichiales</taxon>
        <taxon>Pichiaceae</taxon>
        <taxon>Ambrosiozyma</taxon>
    </lineage>
</organism>
<keyword evidence="2" id="KW-1185">Reference proteome</keyword>
<dbReference type="EMBL" id="BSXS01009540">
    <property type="protein sequence ID" value="GME95793.1"/>
    <property type="molecule type" value="Genomic_DNA"/>
</dbReference>
<accession>A0ACB5TVR0</accession>
<sequence>MHSPKTPTTEETNAAPPGTFLTLNLLTESETLHKPTIKSSISIKQGSPVFYIGRLDTSNYMISDERISKLHCVITKKRHPIQTESIYESPAMGLEDVWLLDFSTNGCYVNRKKVSKGHKVKLFDGDKIHLFIDKQHHERLGYVVTINDGTGLYRNGVRPKDDVTCGLVELQDRFDKKLMLFNKRGVEQHVRQPQKKDPSSDAASDIENLEMIVGKRKIDAEDKVAGQPSGKKSKRVCLSNLGQ</sequence>
<protein>
    <submittedName>
        <fullName evidence="1">Unnamed protein product</fullName>
    </submittedName>
</protein>
<evidence type="ECO:0000313" key="1">
    <source>
        <dbReference type="EMBL" id="GME95793.1"/>
    </source>
</evidence>
<proteinExistence type="predicted"/>
<reference evidence="1" key="1">
    <citation type="submission" date="2023-04" db="EMBL/GenBank/DDBJ databases">
        <title>Ambrosiozyma monospora NBRC 10751.</title>
        <authorList>
            <person name="Ichikawa N."/>
            <person name="Sato H."/>
            <person name="Tonouchi N."/>
        </authorList>
    </citation>
    <scope>NUCLEOTIDE SEQUENCE</scope>
    <source>
        <strain evidence="1">NBRC 10751</strain>
    </source>
</reference>